<dbReference type="AlphaFoldDB" id="A0A1G4ED98"/>
<dbReference type="VEuPathDB" id="PlasmoDB:PVX_145260"/>
<dbReference type="VEuPathDB" id="PlasmoDB:PVW1_020026300"/>
<organism evidence="1 2">
    <name type="scientific">Plasmodium vivax</name>
    <name type="common">malaria parasite P. vivax</name>
    <dbReference type="NCBI Taxonomy" id="5855"/>
    <lineage>
        <taxon>Eukaryota</taxon>
        <taxon>Sar</taxon>
        <taxon>Alveolata</taxon>
        <taxon>Apicomplexa</taxon>
        <taxon>Aconoidasida</taxon>
        <taxon>Haemosporida</taxon>
        <taxon>Plasmodiidae</taxon>
        <taxon>Plasmodium</taxon>
        <taxon>Plasmodium (Plasmodium)</taxon>
    </lineage>
</organism>
<proteinExistence type="predicted"/>
<evidence type="ECO:0000313" key="1">
    <source>
        <dbReference type="EMBL" id="SCA60489.1"/>
    </source>
</evidence>
<dbReference type="Pfam" id="PF05795">
    <property type="entry name" value="Plasmodium_Vir"/>
    <property type="match status" value="1"/>
</dbReference>
<dbReference type="EMBL" id="FLYI01000215">
    <property type="protein sequence ID" value="SCA60489.1"/>
    <property type="molecule type" value="Genomic_DNA"/>
</dbReference>
<gene>
    <name evidence="1" type="ORF">PVC01_000072900</name>
</gene>
<dbReference type="InterPro" id="IPR008780">
    <property type="entry name" value="Plasmodium_Vir"/>
</dbReference>
<protein>
    <submittedName>
        <fullName evidence="1">VIR protein</fullName>
    </submittedName>
</protein>
<evidence type="ECO:0000313" key="2">
    <source>
        <dbReference type="Proteomes" id="UP000305196"/>
    </source>
</evidence>
<dbReference type="Proteomes" id="UP000305196">
    <property type="component" value="Unassembled WGS sequence"/>
</dbReference>
<accession>A0A1G4ED98</accession>
<sequence>MECTNKIIEDDTYDFFDNVIKYIETADKLQSDTTTLDRQDNCTTFSYQYTSSKFDIGKNVCELFVKLYKLLPNVNNKGNSDYKKEWHFLNYWLNFNISKNKLNAITCAKKFSEGLNNHCMYTLGFDFPPGSIYNIKEEDLEKMNLLYGLYENYRKINDILSKSQHEKLNSLLELSSKCCRDYLYANYLCNDKENKFCTELKNFKTTYEKLYNQLGGKSPEYSNNFIQLTQCDNNTVSTALIGTTVGLVPLLVGLYKFTPLRQLINSNKGKLTQEYRNNDDEMRNIMLMDQGSEQINSQQGTYNIKYHSV</sequence>
<reference evidence="1 2" key="1">
    <citation type="submission" date="2016-07" db="EMBL/GenBank/DDBJ databases">
        <authorList>
            <consortium name="Pathogen Informatics"/>
        </authorList>
    </citation>
    <scope>NUCLEOTIDE SEQUENCE [LARGE SCALE GENOMIC DNA]</scope>
</reference>
<dbReference type="VEuPathDB" id="PlasmoDB:PVPAM_000035500"/>
<name>A0A1G4ED98_PLAVI</name>
<dbReference type="VEuPathDB" id="PlasmoDB:PVP01_0001830"/>